<dbReference type="SMART" id="SM00856">
    <property type="entry name" value="PMEI"/>
    <property type="match status" value="2"/>
</dbReference>
<dbReference type="EMBL" id="JAAWWB010000030">
    <property type="protein sequence ID" value="KAG6746364.1"/>
    <property type="molecule type" value="Genomic_DNA"/>
</dbReference>
<dbReference type="CDD" id="cd15798">
    <property type="entry name" value="PMEI-like_3"/>
    <property type="match status" value="2"/>
</dbReference>
<dbReference type="Proteomes" id="UP000886885">
    <property type="component" value="Chromosome 15D"/>
</dbReference>
<evidence type="ECO:0000256" key="1">
    <source>
        <dbReference type="ARBA" id="ARBA00022729"/>
    </source>
</evidence>
<evidence type="ECO:0000259" key="3">
    <source>
        <dbReference type="SMART" id="SM00856"/>
    </source>
</evidence>
<feature type="domain" description="Pectinesterase inhibitor" evidence="3">
    <location>
        <begin position="302"/>
        <end position="458"/>
    </location>
</feature>
<evidence type="ECO:0000313" key="5">
    <source>
        <dbReference type="Proteomes" id="UP000886885"/>
    </source>
</evidence>
<dbReference type="FunFam" id="1.20.140.40:FF:000005">
    <property type="entry name" value="Pectin methylesterase inhibitor 1"/>
    <property type="match status" value="2"/>
</dbReference>
<dbReference type="GO" id="GO:0046910">
    <property type="term" value="F:pectinesterase inhibitor activity"/>
    <property type="evidence" value="ECO:0007669"/>
    <property type="project" value="UniProtKB-ARBA"/>
</dbReference>
<dbReference type="InterPro" id="IPR051955">
    <property type="entry name" value="PME_Inhibitor"/>
</dbReference>
<protein>
    <recommendedName>
        <fullName evidence="3">Pectinesterase inhibitor domain-containing protein</fullName>
    </recommendedName>
</protein>
<gene>
    <name evidence="4" type="ORF">POTOM_050904</name>
</gene>
<keyword evidence="1" id="KW-0732">Signal</keyword>
<keyword evidence="5" id="KW-1185">Reference proteome</keyword>
<dbReference type="AlphaFoldDB" id="A0A8X8CB60"/>
<proteinExistence type="inferred from homology"/>
<dbReference type="PANTHER" id="PTHR31080:SF117">
    <property type="entry name" value="PLANT INVERTASE_PECTIN METHYLESTERASE INHIBITOR SUPERFAMILY PROTEIN"/>
    <property type="match status" value="1"/>
</dbReference>
<name>A0A8X8CB60_POPTO</name>
<dbReference type="PANTHER" id="PTHR31080">
    <property type="entry name" value="PECTINESTERASE INHIBITOR-LIKE"/>
    <property type="match status" value="1"/>
</dbReference>
<accession>A0A8X8CB60</accession>
<sequence length="470" mass="50419">MQPLCKIDDSAGCQGKVPTCAVVPKGGNGHDSIWLYSWPRERADVRTTGSAATVNPQSSIEFIRTSCSTTTYPRLCYTSLSIHSRTIQTSHKLIANAALNVALSSAKSTSTMMSTLSQSHGLKPKEVSAMEDCVEELSDAVYELRISIDEMGHAKQSNFGSMISDVQTWVSAAMTDESTCSDGFAGNGMNGNLKRAVRGRIVTIAQLTSNALALVNNFALLNDLVTVTAVYNVGRDDKSRGMFFWGFGSSGMPLNRLGPYQYKEKLAMAALSSNSLAEFLLLLIAISSYLNSSSAARVTTESSTEFIRTSCSTTTYPRLCYTSLSIHSSTIQTSPKLLANAALNVTLSSAKSTSTMLSTLSQTHGMKPREVSAMKDCVEELSDAVNELGKSMDEMSHARQSNFQSMIDDVQTWVSAALTDESTCSDGFAGNAMNGSLKTAVRGRIVNIAQLTSNALALINNYASDPEMLG</sequence>
<evidence type="ECO:0000256" key="2">
    <source>
        <dbReference type="ARBA" id="ARBA00038471"/>
    </source>
</evidence>
<dbReference type="OrthoDB" id="1430376at2759"/>
<feature type="domain" description="Pectinesterase inhibitor" evidence="3">
    <location>
        <begin position="58"/>
        <end position="214"/>
    </location>
</feature>
<dbReference type="Pfam" id="PF04043">
    <property type="entry name" value="PMEI"/>
    <property type="match status" value="2"/>
</dbReference>
<comment type="similarity">
    <text evidence="2">Belongs to the PMEI family.</text>
</comment>
<dbReference type="InterPro" id="IPR006501">
    <property type="entry name" value="Pectinesterase_inhib_dom"/>
</dbReference>
<reference evidence="4" key="1">
    <citation type="journal article" date="2020" name="bioRxiv">
        <title>Hybrid origin of Populus tomentosa Carr. identified through genome sequencing and phylogenomic analysis.</title>
        <authorList>
            <person name="An X."/>
            <person name="Gao K."/>
            <person name="Chen Z."/>
            <person name="Li J."/>
            <person name="Yang X."/>
            <person name="Yang X."/>
            <person name="Zhou J."/>
            <person name="Guo T."/>
            <person name="Zhao T."/>
            <person name="Huang S."/>
            <person name="Miao D."/>
            <person name="Khan W.U."/>
            <person name="Rao P."/>
            <person name="Ye M."/>
            <person name="Lei B."/>
            <person name="Liao W."/>
            <person name="Wang J."/>
            <person name="Ji L."/>
            <person name="Li Y."/>
            <person name="Guo B."/>
            <person name="Mustafa N.S."/>
            <person name="Li S."/>
            <person name="Yun Q."/>
            <person name="Keller S.R."/>
            <person name="Mao J."/>
            <person name="Zhang R."/>
            <person name="Strauss S.H."/>
        </authorList>
    </citation>
    <scope>NUCLEOTIDE SEQUENCE</scope>
    <source>
        <strain evidence="4">GM15</strain>
        <tissue evidence="4">Leaf</tissue>
    </source>
</reference>
<comment type="caution">
    <text evidence="4">The sequence shown here is derived from an EMBL/GenBank/DDBJ whole genome shotgun (WGS) entry which is preliminary data.</text>
</comment>
<dbReference type="NCBIfam" id="TIGR01614">
    <property type="entry name" value="PME_inhib"/>
    <property type="match status" value="2"/>
</dbReference>
<organism evidence="4 5">
    <name type="scientific">Populus tomentosa</name>
    <name type="common">Chinese white poplar</name>
    <dbReference type="NCBI Taxonomy" id="118781"/>
    <lineage>
        <taxon>Eukaryota</taxon>
        <taxon>Viridiplantae</taxon>
        <taxon>Streptophyta</taxon>
        <taxon>Embryophyta</taxon>
        <taxon>Tracheophyta</taxon>
        <taxon>Spermatophyta</taxon>
        <taxon>Magnoliopsida</taxon>
        <taxon>eudicotyledons</taxon>
        <taxon>Gunneridae</taxon>
        <taxon>Pentapetalae</taxon>
        <taxon>rosids</taxon>
        <taxon>fabids</taxon>
        <taxon>Malpighiales</taxon>
        <taxon>Salicaceae</taxon>
        <taxon>Saliceae</taxon>
        <taxon>Populus</taxon>
    </lineage>
</organism>
<evidence type="ECO:0000313" key="4">
    <source>
        <dbReference type="EMBL" id="KAG6746364.1"/>
    </source>
</evidence>